<evidence type="ECO:0008006" key="4">
    <source>
        <dbReference type="Google" id="ProtNLM"/>
    </source>
</evidence>
<feature type="non-terminal residue" evidence="2">
    <location>
        <position position="534"/>
    </location>
</feature>
<dbReference type="InterPro" id="IPR032675">
    <property type="entry name" value="LRR_dom_sf"/>
</dbReference>
<evidence type="ECO:0000256" key="1">
    <source>
        <dbReference type="ARBA" id="ARBA00022737"/>
    </source>
</evidence>
<keyword evidence="3" id="KW-1185">Reference proteome</keyword>
<dbReference type="InterPro" id="IPR052201">
    <property type="entry name" value="LRR-containing_regulator"/>
</dbReference>
<organism evidence="2 3">
    <name type="scientific">Amblyomma americanum</name>
    <name type="common">Lone star tick</name>
    <dbReference type="NCBI Taxonomy" id="6943"/>
    <lineage>
        <taxon>Eukaryota</taxon>
        <taxon>Metazoa</taxon>
        <taxon>Ecdysozoa</taxon>
        <taxon>Arthropoda</taxon>
        <taxon>Chelicerata</taxon>
        <taxon>Arachnida</taxon>
        <taxon>Acari</taxon>
        <taxon>Parasitiformes</taxon>
        <taxon>Ixodida</taxon>
        <taxon>Ixodoidea</taxon>
        <taxon>Ixodidae</taxon>
        <taxon>Amblyomminae</taxon>
        <taxon>Amblyomma</taxon>
    </lineage>
</organism>
<evidence type="ECO:0000313" key="3">
    <source>
        <dbReference type="Proteomes" id="UP001321473"/>
    </source>
</evidence>
<keyword evidence="1" id="KW-0677">Repeat</keyword>
<dbReference type="Gene3D" id="3.80.10.10">
    <property type="entry name" value="Ribonuclease Inhibitor"/>
    <property type="match status" value="2"/>
</dbReference>
<dbReference type="PANTHER" id="PTHR24111:SF0">
    <property type="entry name" value="LEUCINE-RICH REPEAT-CONTAINING PROTEIN"/>
    <property type="match status" value="1"/>
</dbReference>
<accession>A0AAQ4ES98</accession>
<dbReference type="SUPFAM" id="SSF52047">
    <property type="entry name" value="RNI-like"/>
    <property type="match status" value="2"/>
</dbReference>
<dbReference type="AlphaFoldDB" id="A0AAQ4ES98"/>
<proteinExistence type="predicted"/>
<evidence type="ECO:0000313" key="2">
    <source>
        <dbReference type="EMBL" id="KAK8777601.1"/>
    </source>
</evidence>
<name>A0AAQ4ES98_AMBAM</name>
<dbReference type="PANTHER" id="PTHR24111">
    <property type="entry name" value="LEUCINE-RICH REPEAT-CONTAINING PROTEIN 34"/>
    <property type="match status" value="1"/>
</dbReference>
<dbReference type="EMBL" id="JARKHS020011662">
    <property type="protein sequence ID" value="KAK8777601.1"/>
    <property type="molecule type" value="Genomic_DNA"/>
</dbReference>
<protein>
    <recommendedName>
        <fullName evidence="4">Ran gtpase-activating protein</fullName>
    </recommendedName>
</protein>
<gene>
    <name evidence="2" type="ORF">V5799_029053</name>
</gene>
<dbReference type="Proteomes" id="UP001321473">
    <property type="component" value="Unassembled WGS sequence"/>
</dbReference>
<comment type="caution">
    <text evidence="2">The sequence shown here is derived from an EMBL/GenBank/DDBJ whole genome shotgun (WGS) entry which is preliminary data.</text>
</comment>
<sequence length="534" mass="59478">MTSAQQAAYMISWLIERHACIEELRVLSCVLHVPAVRAPIRLRPPPEQSDLRNIRCFELRTCIPGLYEVGSCCYLPEEDLLTLCGLECITVDCAEDELESGLVKLLHRNSDSLRIVDITKPTLSKDMVEALQCLAKCESVAFSFWTQDDESGVGTDAVTRLLQTLPSVKAFRFHSLTVQAWNACGVAHAVRENESLTRLELYMSGLYSSLKDLFAALEVNTSLKELRIAFSTVDASCGDALGSAISKNACLLYLGLRGQIADYCIARLAEALSQNDTLEKLHFEGRSQGFNGILALCDTLRTNKTLKEVVLPHFPAGDSERIALADKLVDVNGCSRVRLPYMEDPYLSELVRLASLATCPIELDEMYIDSSRDMNVKLFNALSSSIRVRSLSVVIYRNEQEKVTALCKVLKTNRFIRRVCITLRNEEGKFAQELLCALNANRNIIEISLKDIALEMGNASALSDFFAHNRTVAKFQLSYIRGFCGPFLTELSRGVSMNQIIVDLTVGEEWQDHTTLVISNTIRRNKAALNRALG</sequence>
<reference evidence="2 3" key="1">
    <citation type="journal article" date="2023" name="Arcadia Sci">
        <title>De novo assembly of a long-read Amblyomma americanum tick genome.</title>
        <authorList>
            <person name="Chou S."/>
            <person name="Poskanzer K.E."/>
            <person name="Rollins M."/>
            <person name="Thuy-Boun P.S."/>
        </authorList>
    </citation>
    <scope>NUCLEOTIDE SEQUENCE [LARGE SCALE GENOMIC DNA]</scope>
    <source>
        <strain evidence="2">F_SG_1</strain>
        <tissue evidence="2">Salivary glands</tissue>
    </source>
</reference>